<evidence type="ECO:0000256" key="2">
    <source>
        <dbReference type="ARBA" id="ARBA00022670"/>
    </source>
</evidence>
<dbReference type="InterPro" id="IPR023828">
    <property type="entry name" value="Peptidase_S8_Ser-AS"/>
</dbReference>
<dbReference type="GO" id="GO:0006508">
    <property type="term" value="P:proteolysis"/>
    <property type="evidence" value="ECO:0007669"/>
    <property type="project" value="UniProtKB-KW"/>
</dbReference>
<dbReference type="PANTHER" id="PTHR43806">
    <property type="entry name" value="PEPTIDASE S8"/>
    <property type="match status" value="1"/>
</dbReference>
<protein>
    <recommendedName>
        <fullName evidence="9">Peptidase S8/S53 domain-containing protein</fullName>
    </recommendedName>
</protein>
<proteinExistence type="inferred from homology"/>
<accession>A0A1W7CT63</accession>
<keyword evidence="3 6" id="KW-0378">Hydrolase</keyword>
<dbReference type="CDD" id="cd07474">
    <property type="entry name" value="Peptidases_S8_subtilisin_Vpr-like"/>
    <property type="match status" value="1"/>
</dbReference>
<evidence type="ECO:0000256" key="5">
    <source>
        <dbReference type="PIRSR" id="PIRSR615500-1"/>
    </source>
</evidence>
<dbReference type="Gene3D" id="3.40.50.200">
    <property type="entry name" value="Peptidase S8/S53 domain"/>
    <property type="match status" value="1"/>
</dbReference>
<dbReference type="AlphaFoldDB" id="A0A1W7CT63"/>
<keyword evidence="11" id="KW-1185">Reference proteome</keyword>
<evidence type="ECO:0000259" key="9">
    <source>
        <dbReference type="Pfam" id="PF00082"/>
    </source>
</evidence>
<dbReference type="Proteomes" id="UP000194218">
    <property type="component" value="Chromosome"/>
</dbReference>
<dbReference type="InterPro" id="IPR017297">
    <property type="entry name" value="Peptidase_S8A_DPH-A"/>
</dbReference>
<evidence type="ECO:0000256" key="6">
    <source>
        <dbReference type="PROSITE-ProRule" id="PRU01240"/>
    </source>
</evidence>
<evidence type="ECO:0000313" key="10">
    <source>
        <dbReference type="EMBL" id="ARQ67935.1"/>
    </source>
</evidence>
<feature type="active site" description="Charge relay system" evidence="5 6">
    <location>
        <position position="213"/>
    </location>
</feature>
<feature type="active site" description="Charge relay system" evidence="5 6">
    <location>
        <position position="246"/>
    </location>
</feature>
<dbReference type="InterPro" id="IPR022398">
    <property type="entry name" value="Peptidase_S8_His-AS"/>
</dbReference>
<dbReference type="Pfam" id="PF00082">
    <property type="entry name" value="Peptidase_S8"/>
    <property type="match status" value="1"/>
</dbReference>
<sequence>MAGGPLLAAPAAADPPGSPAPGADGQDPAQGAAHEITLITGDRVTLDASGAVLGVERGQGREDIPVEVTGTSEGTFVVPADARPLIAQGLVDLRLFDVAELSRPEYARLAGDGIPVIASYEGERPARLFADDGVRVRAELESIDAEALTVSPEGAAGWWASLTGPRTLSTGATSLSLDSVRTASLDRSVPQIGAPAAWDAGFDGTGVTIAILDSGIDTTHPDLDEGKVVAAANFSDDEGTEDRYGHGTHVASIAAGARGAYTGVAPGVSLLNGKVLDDFGGGMDSQIIAGMEWAVEQGADIVNMSLGSDDTPGVDPLEEAVDRLSAETDVLFVLSAGNSGPEPGTLGSPGTADAALTVGSVDRDDALAGNSSIGPRAGDAALKPDLTAPGVDIVAAAAEGSWLADGRPAGEGYMYLSGTSMAAPHVAGAAALLAQRHPDWSGERLKAALVASAGPVAGYGAFQQGAGRTDVAAAMEQTIVAEPVSLSFGAQEWPHADNEPVTRELTYRNLGTEDVTLDLSLTAVGPDGGPAPEGTFRLGADTVTVPAGGTATVDATADTAFGTDAPTGAYSMFVTASGDGHTVGTAGAIELNGESHALTIEAVEVDGSAPAHWSGMLIDRSTGASTSLSVEGGSHVMRLPDGGDYLLLSSMQGEGWSARHTVVLPTLDEDTTVTVDAREAEEIELSVADGNAEPFYAVNNIALPALNANNGWEASDGTVLLTQHLGPALPEGELVATHQTSWAAGDTEYHTMIERTGTYFTGHEQRFTREELAEVRLTLGAPTEDTTGWLQVAGGRRGGMGPERDLPADVTLYVTGGTWSYTLNFAGPGEQGSFTASGQEFTAGDTYRDSMGVGVFAPMPPGEGALARMGDRIDVFLTTVSDGSAHYGYLSGGHGTTTLSYEGEVIHTRDDFLRGWGSFDVPSAEGRYELTTTALRPDAGVSTEISATFGFTSAPGPDGAVRSIPVSLVRFSPELASDSTAPAGQEIRVPVTVEGTAAEDGPASLTVLVSHDGGATWQETPVTDGAISVANPAAGGSVSFHAELTDREGNTTEQTIIDAYRTA</sequence>
<gene>
    <name evidence="10" type="ORF">CAG99_02960</name>
</gene>
<dbReference type="InterPro" id="IPR000209">
    <property type="entry name" value="Peptidase_S8/S53_dom"/>
</dbReference>
<feature type="domain" description="Peptidase S8/S53" evidence="9">
    <location>
        <begin position="204"/>
        <end position="454"/>
    </location>
</feature>
<dbReference type="InterPro" id="IPR015500">
    <property type="entry name" value="Peptidase_S8_subtilisin-rel"/>
</dbReference>
<dbReference type="InterPro" id="IPR036852">
    <property type="entry name" value="Peptidase_S8/S53_dom_sf"/>
</dbReference>
<dbReference type="PANTHER" id="PTHR43806:SF11">
    <property type="entry name" value="CEREVISIN-RELATED"/>
    <property type="match status" value="1"/>
</dbReference>
<keyword evidence="4 6" id="KW-0720">Serine protease</keyword>
<evidence type="ECO:0000256" key="8">
    <source>
        <dbReference type="SAM" id="MobiDB-lite"/>
    </source>
</evidence>
<evidence type="ECO:0000256" key="4">
    <source>
        <dbReference type="ARBA" id="ARBA00022825"/>
    </source>
</evidence>
<dbReference type="PROSITE" id="PS51892">
    <property type="entry name" value="SUBTILASE"/>
    <property type="match status" value="1"/>
</dbReference>
<reference evidence="10 11" key="1">
    <citation type="submission" date="2017-05" db="EMBL/GenBank/DDBJ databases">
        <title>Complete genome sequence of Streptomyces sp. SCSIO 03032 revealed the diverse biosynthetic pathways for its bioactive secondary metabolites.</title>
        <authorList>
            <person name="Ma L."/>
            <person name="Zhu Y."/>
            <person name="Zhang W."/>
            <person name="Zhang G."/>
            <person name="Tian X."/>
            <person name="Zhang S."/>
            <person name="Zhang C."/>
        </authorList>
    </citation>
    <scope>NUCLEOTIDE SEQUENCE [LARGE SCALE GENOMIC DNA]</scope>
    <source>
        <strain evidence="10 11">SCSIO 03032</strain>
    </source>
</reference>
<comment type="similarity">
    <text evidence="1 6 7">Belongs to the peptidase S8 family.</text>
</comment>
<dbReference type="PRINTS" id="PR00723">
    <property type="entry name" value="SUBTILISIN"/>
</dbReference>
<dbReference type="InterPro" id="IPR023827">
    <property type="entry name" value="Peptidase_S8_Asp-AS"/>
</dbReference>
<dbReference type="PROSITE" id="PS00138">
    <property type="entry name" value="SUBTILASE_SER"/>
    <property type="match status" value="1"/>
</dbReference>
<feature type="active site" description="Charge relay system" evidence="5 6">
    <location>
        <position position="420"/>
    </location>
</feature>
<dbReference type="SUPFAM" id="SSF52743">
    <property type="entry name" value="Subtilisin-like"/>
    <property type="match status" value="1"/>
</dbReference>
<evidence type="ECO:0000256" key="7">
    <source>
        <dbReference type="RuleBase" id="RU003355"/>
    </source>
</evidence>
<evidence type="ECO:0000256" key="1">
    <source>
        <dbReference type="ARBA" id="ARBA00011073"/>
    </source>
</evidence>
<dbReference type="InterPro" id="IPR034213">
    <property type="entry name" value="S8_Vpr-like"/>
</dbReference>
<name>A0A1W7CT63_9ACTN</name>
<evidence type="ECO:0000313" key="11">
    <source>
        <dbReference type="Proteomes" id="UP000194218"/>
    </source>
</evidence>
<keyword evidence="2 6" id="KW-0645">Protease</keyword>
<dbReference type="EMBL" id="CP021121">
    <property type="protein sequence ID" value="ARQ67935.1"/>
    <property type="molecule type" value="Genomic_DNA"/>
</dbReference>
<dbReference type="PROSITE" id="PS00136">
    <property type="entry name" value="SUBTILASE_ASP"/>
    <property type="match status" value="1"/>
</dbReference>
<dbReference type="GO" id="GO:0004252">
    <property type="term" value="F:serine-type endopeptidase activity"/>
    <property type="evidence" value="ECO:0007669"/>
    <property type="project" value="UniProtKB-UniRule"/>
</dbReference>
<dbReference type="PROSITE" id="PS00137">
    <property type="entry name" value="SUBTILASE_HIS"/>
    <property type="match status" value="1"/>
</dbReference>
<dbReference type="InterPro" id="IPR050131">
    <property type="entry name" value="Peptidase_S8_subtilisin-like"/>
</dbReference>
<evidence type="ECO:0000256" key="3">
    <source>
        <dbReference type="ARBA" id="ARBA00022801"/>
    </source>
</evidence>
<dbReference type="PIRSF" id="PIRSF037854">
    <property type="entry name" value="Dihydropyridine_esterase"/>
    <property type="match status" value="1"/>
</dbReference>
<organism evidence="10 11">
    <name type="scientific">Streptomyces marincola</name>
    <dbReference type="NCBI Taxonomy" id="2878388"/>
    <lineage>
        <taxon>Bacteria</taxon>
        <taxon>Bacillati</taxon>
        <taxon>Actinomycetota</taxon>
        <taxon>Actinomycetes</taxon>
        <taxon>Kitasatosporales</taxon>
        <taxon>Streptomycetaceae</taxon>
        <taxon>Streptomyces</taxon>
    </lineage>
</organism>
<feature type="region of interest" description="Disordered" evidence="8">
    <location>
        <begin position="1"/>
        <end position="30"/>
    </location>
</feature>
<dbReference type="KEGG" id="smao:CAG99_02960"/>